<proteinExistence type="predicted"/>
<name>A0A6J5ZLU2_9ZZZZ</name>
<feature type="compositionally biased region" description="Basic and acidic residues" evidence="1">
    <location>
        <begin position="1"/>
        <end position="11"/>
    </location>
</feature>
<evidence type="ECO:0000313" key="2">
    <source>
        <dbReference type="EMBL" id="CAB4343511.1"/>
    </source>
</evidence>
<organism evidence="2">
    <name type="scientific">freshwater metagenome</name>
    <dbReference type="NCBI Taxonomy" id="449393"/>
    <lineage>
        <taxon>unclassified sequences</taxon>
        <taxon>metagenomes</taxon>
        <taxon>ecological metagenomes</taxon>
    </lineage>
</organism>
<accession>A0A6J5ZLU2</accession>
<reference evidence="2" key="1">
    <citation type="submission" date="2020-05" db="EMBL/GenBank/DDBJ databases">
        <authorList>
            <person name="Chiriac C."/>
            <person name="Salcher M."/>
            <person name="Ghai R."/>
            <person name="Kavagutti S V."/>
        </authorList>
    </citation>
    <scope>NUCLEOTIDE SEQUENCE</scope>
</reference>
<evidence type="ECO:0000256" key="1">
    <source>
        <dbReference type="SAM" id="MobiDB-lite"/>
    </source>
</evidence>
<gene>
    <name evidence="2" type="ORF">UFOPK3331_01237</name>
</gene>
<protein>
    <submittedName>
        <fullName evidence="2">Unannotated protein</fullName>
    </submittedName>
</protein>
<feature type="region of interest" description="Disordered" evidence="1">
    <location>
        <begin position="1"/>
        <end position="27"/>
    </location>
</feature>
<sequence>MTDYVGQERTEITGSHGSIRGEESGHEKFLQREVGPVDELFAIGRLGESGAFPPAFVVVPENANKHCCAGTDGAMCCDKRSDHW</sequence>
<dbReference type="AlphaFoldDB" id="A0A6J5ZLU2"/>
<dbReference type="EMBL" id="CAESAL010000044">
    <property type="protein sequence ID" value="CAB4343511.1"/>
    <property type="molecule type" value="Genomic_DNA"/>
</dbReference>